<evidence type="ECO:0000259" key="4">
    <source>
        <dbReference type="PROSITE" id="PS50987"/>
    </source>
</evidence>
<dbReference type="EMBL" id="FOOI01000002">
    <property type="protein sequence ID" value="SFF85887.1"/>
    <property type="molecule type" value="Genomic_DNA"/>
</dbReference>
<dbReference type="STRING" id="504797.SAMN05421678_102424"/>
<proteinExistence type="predicted"/>
<evidence type="ECO:0000256" key="3">
    <source>
        <dbReference type="ARBA" id="ARBA00023163"/>
    </source>
</evidence>
<dbReference type="InterPro" id="IPR001845">
    <property type="entry name" value="HTH_ArsR_DNA-bd_dom"/>
</dbReference>
<sequence>MRNAHTKQMPDSLPVFAQACPAPRLEIASPTLAVAMPTAMVLVDYALAGLTTPTSDPSLVAGQLPADLVRASHPVRAVLAHGTVLRDVLLAQLPSEHKGHTSWPALRRWLAGLDDARVLGLVEFGAYACLAYDQPADAGDTAQHSPRDAAEVRGTRAALRRDVTAVLESWPVPRAARRSAELLDPASVRDTLLELLDAIWELWLEDAWREQLPALRAQTAAGPPPPGCGGAQWISVVTGLRPEAEYAEAADQARRVTLMPCPGLGRSLSLVRDEDDIWVLYSPAYEPGPDAGADDSAARPSRRRRSGISVGRLGSLAPAMRALGDRTRLAIVLQLLDDGPLTMAQLVDAVGVHQSTVSRQVAALRDAGLVEVDDQRYIAVNRVQVRQVCRTLLDALE</sequence>
<gene>
    <name evidence="5" type="ORF">SAMN05421678_102424</name>
</gene>
<dbReference type="PROSITE" id="PS50987">
    <property type="entry name" value="HTH_ARSR_2"/>
    <property type="match status" value="1"/>
</dbReference>
<evidence type="ECO:0000313" key="6">
    <source>
        <dbReference type="Proteomes" id="UP000199052"/>
    </source>
</evidence>
<evidence type="ECO:0000313" key="5">
    <source>
        <dbReference type="EMBL" id="SFF85887.1"/>
    </source>
</evidence>
<dbReference type="PANTHER" id="PTHR33154:SF33">
    <property type="entry name" value="TRANSCRIPTIONAL REPRESSOR SDPR"/>
    <property type="match status" value="1"/>
</dbReference>
<dbReference type="SMART" id="SM00418">
    <property type="entry name" value="HTH_ARSR"/>
    <property type="match status" value="1"/>
</dbReference>
<evidence type="ECO:0000256" key="1">
    <source>
        <dbReference type="ARBA" id="ARBA00023015"/>
    </source>
</evidence>
<keyword evidence="1" id="KW-0805">Transcription regulation</keyword>
<name>A0A1I2M8Q3_9ACTN</name>
<dbReference type="GO" id="GO:0003700">
    <property type="term" value="F:DNA-binding transcription factor activity"/>
    <property type="evidence" value="ECO:0007669"/>
    <property type="project" value="InterPro"/>
</dbReference>
<accession>A0A1I2M8Q3</accession>
<dbReference type="GO" id="GO:0003677">
    <property type="term" value="F:DNA binding"/>
    <property type="evidence" value="ECO:0007669"/>
    <property type="project" value="UniProtKB-KW"/>
</dbReference>
<dbReference type="Proteomes" id="UP000199052">
    <property type="component" value="Unassembled WGS sequence"/>
</dbReference>
<keyword evidence="3" id="KW-0804">Transcription</keyword>
<reference evidence="5 6" key="1">
    <citation type="submission" date="2016-10" db="EMBL/GenBank/DDBJ databases">
        <authorList>
            <person name="de Groot N.N."/>
        </authorList>
    </citation>
    <scope>NUCLEOTIDE SEQUENCE [LARGE SCALE GENOMIC DNA]</scope>
    <source>
        <strain evidence="5 6">CPCC 202808</strain>
    </source>
</reference>
<dbReference type="InterPro" id="IPR051081">
    <property type="entry name" value="HTH_MetalResp_TranReg"/>
</dbReference>
<dbReference type="InterPro" id="IPR036390">
    <property type="entry name" value="WH_DNA-bd_sf"/>
</dbReference>
<organism evidence="5 6">
    <name type="scientific">Actinopolymorpha cephalotaxi</name>
    <dbReference type="NCBI Taxonomy" id="504797"/>
    <lineage>
        <taxon>Bacteria</taxon>
        <taxon>Bacillati</taxon>
        <taxon>Actinomycetota</taxon>
        <taxon>Actinomycetes</taxon>
        <taxon>Propionibacteriales</taxon>
        <taxon>Actinopolymorphaceae</taxon>
        <taxon>Actinopolymorpha</taxon>
    </lineage>
</organism>
<feature type="domain" description="HTH arsR-type" evidence="4">
    <location>
        <begin position="308"/>
        <end position="397"/>
    </location>
</feature>
<dbReference type="OrthoDB" id="3396564at2"/>
<dbReference type="PANTHER" id="PTHR33154">
    <property type="entry name" value="TRANSCRIPTIONAL REGULATOR, ARSR FAMILY"/>
    <property type="match status" value="1"/>
</dbReference>
<dbReference type="Gene3D" id="1.10.10.10">
    <property type="entry name" value="Winged helix-like DNA-binding domain superfamily/Winged helix DNA-binding domain"/>
    <property type="match status" value="1"/>
</dbReference>
<dbReference type="InterPro" id="IPR011991">
    <property type="entry name" value="ArsR-like_HTH"/>
</dbReference>
<dbReference type="SUPFAM" id="SSF46785">
    <property type="entry name" value="Winged helix' DNA-binding domain"/>
    <property type="match status" value="1"/>
</dbReference>
<dbReference type="InterPro" id="IPR036388">
    <property type="entry name" value="WH-like_DNA-bd_sf"/>
</dbReference>
<dbReference type="Pfam" id="PF01022">
    <property type="entry name" value="HTH_5"/>
    <property type="match status" value="1"/>
</dbReference>
<evidence type="ECO:0000256" key="2">
    <source>
        <dbReference type="ARBA" id="ARBA00023125"/>
    </source>
</evidence>
<keyword evidence="2 5" id="KW-0238">DNA-binding</keyword>
<dbReference type="CDD" id="cd00090">
    <property type="entry name" value="HTH_ARSR"/>
    <property type="match status" value="1"/>
</dbReference>
<protein>
    <submittedName>
        <fullName evidence="5">DNA-binding transcriptional regulator, ArsR family</fullName>
    </submittedName>
</protein>
<dbReference type="AlphaFoldDB" id="A0A1I2M8Q3"/>